<accession>V4APE2</accession>
<reference evidence="1 2" key="1">
    <citation type="journal article" date="2013" name="Nature">
        <title>Insights into bilaterian evolution from three spiralian genomes.</title>
        <authorList>
            <person name="Simakov O."/>
            <person name="Marletaz F."/>
            <person name="Cho S.J."/>
            <person name="Edsinger-Gonzales E."/>
            <person name="Havlak P."/>
            <person name="Hellsten U."/>
            <person name="Kuo D.H."/>
            <person name="Larsson T."/>
            <person name="Lv J."/>
            <person name="Arendt D."/>
            <person name="Savage R."/>
            <person name="Osoegawa K."/>
            <person name="de Jong P."/>
            <person name="Grimwood J."/>
            <person name="Chapman J.A."/>
            <person name="Shapiro H."/>
            <person name="Aerts A."/>
            <person name="Otillar R.P."/>
            <person name="Terry A.Y."/>
            <person name="Boore J.L."/>
            <person name="Grigoriev I.V."/>
            <person name="Lindberg D.R."/>
            <person name="Seaver E.C."/>
            <person name="Weisblat D.A."/>
            <person name="Putnam N.H."/>
            <person name="Rokhsar D.S."/>
        </authorList>
    </citation>
    <scope>NUCLEOTIDE SEQUENCE [LARGE SCALE GENOMIC DNA]</scope>
</reference>
<dbReference type="GeneID" id="20242580"/>
<organism evidence="1 2">
    <name type="scientific">Lottia gigantea</name>
    <name type="common">Giant owl limpet</name>
    <dbReference type="NCBI Taxonomy" id="225164"/>
    <lineage>
        <taxon>Eukaryota</taxon>
        <taxon>Metazoa</taxon>
        <taxon>Spiralia</taxon>
        <taxon>Lophotrochozoa</taxon>
        <taxon>Mollusca</taxon>
        <taxon>Gastropoda</taxon>
        <taxon>Patellogastropoda</taxon>
        <taxon>Lottioidea</taxon>
        <taxon>Lottiidae</taxon>
        <taxon>Lottia</taxon>
    </lineage>
</organism>
<dbReference type="OrthoDB" id="6152733at2759"/>
<dbReference type="EMBL" id="KB201180">
    <property type="protein sequence ID" value="ESO99067.1"/>
    <property type="molecule type" value="Genomic_DNA"/>
</dbReference>
<name>V4APE2_LOTGI</name>
<evidence type="ECO:0000313" key="2">
    <source>
        <dbReference type="Proteomes" id="UP000030746"/>
    </source>
</evidence>
<dbReference type="AlphaFoldDB" id="V4APE2"/>
<dbReference type="CTD" id="20242580"/>
<evidence type="ECO:0000313" key="1">
    <source>
        <dbReference type="EMBL" id="ESO99067.1"/>
    </source>
</evidence>
<dbReference type="HOGENOM" id="CLU_1333263_0_0_1"/>
<keyword evidence="2" id="KW-1185">Reference proteome</keyword>
<dbReference type="Proteomes" id="UP000030746">
    <property type="component" value="Unassembled WGS sequence"/>
</dbReference>
<dbReference type="RefSeq" id="XP_009050271.1">
    <property type="nucleotide sequence ID" value="XM_009052023.1"/>
</dbReference>
<protein>
    <submittedName>
        <fullName evidence="1">Uncharacterized protein</fullName>
    </submittedName>
</protein>
<sequence length="206" mass="23051">MASQNNSSSDVFYPDDHELSRHGGVYSPLSQYSTYSHEVKYIFNPIQDDDPNADYSLISPRTKTNNVQIQNSRTMSSSSLYSDHSSVKDVNIGVPHSQSGYSNYSLVSQARRKTRSPSVTMNNNSIHNNSVSTGRDVIRQCNVQYIMDIPPPPPLYEDVERVPPKLAPISGVLPQNIYSWSVIKVRTIPLYCSLLQLNILVIVIAC</sequence>
<proteinExistence type="predicted"/>
<gene>
    <name evidence="1" type="ORF">LOTGIDRAFT_173994</name>
</gene>
<dbReference type="KEGG" id="lgi:LOTGIDRAFT_173994"/>